<dbReference type="Proteomes" id="UP000645966">
    <property type="component" value="Unassembled WGS sequence"/>
</dbReference>
<comment type="caution">
    <text evidence="1">The sequence shown here is derived from an EMBL/GenBank/DDBJ whole genome shotgun (WGS) entry which is preliminary data.</text>
</comment>
<dbReference type="SUPFAM" id="SSF50969">
    <property type="entry name" value="YVTN repeat-like/Quinoprotein amine dehydrogenase"/>
    <property type="match status" value="1"/>
</dbReference>
<dbReference type="PANTHER" id="PTHR31270">
    <property type="entry name" value="GLUTAMINYL-PEPTIDE CYCLOTRANSFERASE"/>
    <property type="match status" value="1"/>
</dbReference>
<reference evidence="1" key="1">
    <citation type="submission" date="2020-12" db="EMBL/GenBank/DDBJ databases">
        <title>Genome public.</title>
        <authorList>
            <person name="Sun Q."/>
        </authorList>
    </citation>
    <scope>NUCLEOTIDE SEQUENCE</scope>
    <source>
        <strain evidence="1">CCM 8863</strain>
    </source>
</reference>
<dbReference type="GO" id="GO:0016603">
    <property type="term" value="F:glutaminyl-peptide cyclotransferase activity"/>
    <property type="evidence" value="ECO:0007669"/>
    <property type="project" value="InterPro"/>
</dbReference>
<name>A0A934I3P3_9CORY</name>
<organism evidence="1 2">
    <name type="scientific">Corynebacterium meridianum</name>
    <dbReference type="NCBI Taxonomy" id="2765363"/>
    <lineage>
        <taxon>Bacteria</taxon>
        <taxon>Bacillati</taxon>
        <taxon>Actinomycetota</taxon>
        <taxon>Actinomycetes</taxon>
        <taxon>Mycobacteriales</taxon>
        <taxon>Corynebacteriaceae</taxon>
        <taxon>Corynebacterium</taxon>
    </lineage>
</organism>
<proteinExistence type="predicted"/>
<dbReference type="Pfam" id="PF05096">
    <property type="entry name" value="Glu_cyclase_2"/>
    <property type="match status" value="1"/>
</dbReference>
<dbReference type="AlphaFoldDB" id="A0A934I3P3"/>
<evidence type="ECO:0000313" key="2">
    <source>
        <dbReference type="Proteomes" id="UP000645966"/>
    </source>
</evidence>
<dbReference type="PANTHER" id="PTHR31270:SF1">
    <property type="entry name" value="GLUTAMINYL-PEPTIDE CYCLOTRANSFERASE"/>
    <property type="match status" value="1"/>
</dbReference>
<dbReference type="EMBL" id="JAEIOS010000009">
    <property type="protein sequence ID" value="MBI8988604.1"/>
    <property type="molecule type" value="Genomic_DNA"/>
</dbReference>
<keyword evidence="2" id="KW-1185">Reference proteome</keyword>
<sequence>MHDGRMPPVLSRILTATLTTLLLAGCAREPAPRVEDGPEVERLGVEVVAQHPMDPRSFTQGLEFDGERLLVGTGLRGASRIYSSTLDGTEIRSERLPGDLFGEGITDTGATVWQLTWKSGTAIRRDRETLRETDRVSYPGEGWGLCAFNDTVVMSDGTDHLRLLDPTNLRERARIPVTVAGEPVAQLNELECLEDHGHRYVLANIWKSTDILRIDPDTGTVDALIDASDLAAMKSRGAEDVLNGIAGVPGTDRLLLTGKRWGTLYEVRLTEHPSTDG</sequence>
<protein>
    <submittedName>
        <fullName evidence="1">Glutaminyl-peptide cyclotransferase</fullName>
    </submittedName>
</protein>
<evidence type="ECO:0000313" key="1">
    <source>
        <dbReference type="EMBL" id="MBI8988604.1"/>
    </source>
</evidence>
<dbReference type="InterPro" id="IPR011044">
    <property type="entry name" value="Quino_amine_DH_bsu"/>
</dbReference>
<dbReference type="PROSITE" id="PS51257">
    <property type="entry name" value="PROKAR_LIPOPROTEIN"/>
    <property type="match status" value="1"/>
</dbReference>
<dbReference type="InterPro" id="IPR007788">
    <property type="entry name" value="QCT"/>
</dbReference>
<accession>A0A934I3P3</accession>
<gene>
    <name evidence="1" type="ORF">JDV75_02325</name>
</gene>